<keyword evidence="2" id="KW-0732">Signal</keyword>
<dbReference type="Proteomes" id="UP001501821">
    <property type="component" value="Unassembled WGS sequence"/>
</dbReference>
<feature type="signal peptide" evidence="2">
    <location>
        <begin position="1"/>
        <end position="27"/>
    </location>
</feature>
<protein>
    <recommendedName>
        <fullName evidence="5">Peptidase M64</fullName>
    </recommendedName>
</protein>
<name>A0ABP7ITV0_9ACTN</name>
<dbReference type="InterPro" id="IPR024079">
    <property type="entry name" value="MetalloPept_cat_dom_sf"/>
</dbReference>
<evidence type="ECO:0000313" key="4">
    <source>
        <dbReference type="Proteomes" id="UP001501821"/>
    </source>
</evidence>
<comment type="caution">
    <text evidence="3">The sequence shown here is derived from an EMBL/GenBank/DDBJ whole genome shotgun (WGS) entry which is preliminary data.</text>
</comment>
<dbReference type="EMBL" id="BAABAH010000011">
    <property type="protein sequence ID" value="GAA3826855.1"/>
    <property type="molecule type" value="Genomic_DNA"/>
</dbReference>
<evidence type="ECO:0000256" key="2">
    <source>
        <dbReference type="SAM" id="SignalP"/>
    </source>
</evidence>
<dbReference type="Pfam" id="PF09471">
    <property type="entry name" value="Peptidase_M64"/>
    <property type="match status" value="1"/>
</dbReference>
<organism evidence="3 4">
    <name type="scientific">Nocardioides panacisoli</name>
    <dbReference type="NCBI Taxonomy" id="627624"/>
    <lineage>
        <taxon>Bacteria</taxon>
        <taxon>Bacillati</taxon>
        <taxon>Actinomycetota</taxon>
        <taxon>Actinomycetes</taxon>
        <taxon>Propionibacteriales</taxon>
        <taxon>Nocardioidaceae</taxon>
        <taxon>Nocardioides</taxon>
    </lineage>
</organism>
<proteinExistence type="predicted"/>
<gene>
    <name evidence="3" type="ORF">GCM10022242_30180</name>
</gene>
<sequence length="731" mass="76012">MRAGRLLVLVLAALLAATLGSGDPAHAGASPGRAAGIGKAPAAAPASPASGGKHRVRVMDVRLQRNGAAKVLAERVASRAPATTPLRRGTGRARVVVRTAGGAVLHTRAGFDTTVRGEFPDQPGSRVLGHDHLTAREPVAQVVVPASARPRALTVRWSGRTFRATDVRRSVARAARSARAATVVPIPGWTNGPAANRLNLVILGDGYTAGQQDDFADDAKDVADGIFDVQPYKSYRDFVNVVGVFAPSAQQGADQPAYSSSCVDRSVAPACCPDADAPATSTFVTTRYDSTFCSFGIQRLLVPANVDAVYADAAAYPDWDQLMVVVDDGTYGGSGGGIATTSKNLSGVSVMTHELGHSLMQLDDEYTTSTPGYPPCSDRGRNGVTDLCAPNITDVTVRASLKWRRWVDAGTPIPTPSPQPASVVGDFEGGHYDPHTYYRPCDACLMQYLDTPMGDVESEQLPLRMFDGTAAGFGIDLIEPSSEQPATGAPVTVSPGQHQTFAMDVLSTHPSPGTHVTWTVDGTTVQQGDVGTGTASYELVGDGDPHTVVATAQALPGILHPSDVGITSTSTTWTVQGGAPEPFEALSNGGFEQRLGTAWHAASGASRLCSSRARTGSCAAKLVAARHGVSLTQDIDVAGFTIGGTVTLEGALDSIDLASGGQAVLKLTGADGSQSLRLTWSNRDRHDRARYVLRSADLTLAAAPTSARLTVKLPAGTGSALVDDLSVHVTP</sequence>
<dbReference type="Gene3D" id="3.40.390.10">
    <property type="entry name" value="Collagenase (Catalytic Domain)"/>
    <property type="match status" value="1"/>
</dbReference>
<accession>A0ABP7ITV0</accession>
<feature type="compositionally biased region" description="Low complexity" evidence="1">
    <location>
        <begin position="31"/>
        <end position="51"/>
    </location>
</feature>
<feature type="region of interest" description="Disordered" evidence="1">
    <location>
        <begin position="22"/>
        <end position="54"/>
    </location>
</feature>
<keyword evidence="4" id="KW-1185">Reference proteome</keyword>
<feature type="chain" id="PRO_5045077436" description="Peptidase M64" evidence="2">
    <location>
        <begin position="28"/>
        <end position="731"/>
    </location>
</feature>
<evidence type="ECO:0000256" key="1">
    <source>
        <dbReference type="SAM" id="MobiDB-lite"/>
    </source>
</evidence>
<evidence type="ECO:0000313" key="3">
    <source>
        <dbReference type="EMBL" id="GAA3826855.1"/>
    </source>
</evidence>
<dbReference type="InterPro" id="IPR019026">
    <property type="entry name" value="Peptidase_M64_IgA"/>
</dbReference>
<evidence type="ECO:0008006" key="5">
    <source>
        <dbReference type="Google" id="ProtNLM"/>
    </source>
</evidence>
<reference evidence="4" key="1">
    <citation type="journal article" date="2019" name="Int. J. Syst. Evol. Microbiol.">
        <title>The Global Catalogue of Microorganisms (GCM) 10K type strain sequencing project: providing services to taxonomists for standard genome sequencing and annotation.</title>
        <authorList>
            <consortium name="The Broad Institute Genomics Platform"/>
            <consortium name="The Broad Institute Genome Sequencing Center for Infectious Disease"/>
            <person name="Wu L."/>
            <person name="Ma J."/>
        </authorList>
    </citation>
    <scope>NUCLEOTIDE SEQUENCE [LARGE SCALE GENOMIC DNA]</scope>
    <source>
        <strain evidence="4">JCM 16953</strain>
    </source>
</reference>
<dbReference type="RefSeq" id="WP_344776886.1">
    <property type="nucleotide sequence ID" value="NZ_BAABAH010000011.1"/>
</dbReference>
<dbReference type="Gene3D" id="2.60.120.260">
    <property type="entry name" value="Galactose-binding domain-like"/>
    <property type="match status" value="1"/>
</dbReference>